<comment type="caution">
    <text evidence="2">The sequence shown here is derived from an EMBL/GenBank/DDBJ whole genome shotgun (WGS) entry which is preliminary data.</text>
</comment>
<feature type="transmembrane region" description="Helical" evidence="1">
    <location>
        <begin position="108"/>
        <end position="135"/>
    </location>
</feature>
<evidence type="ECO:0000313" key="2">
    <source>
        <dbReference type="EMBL" id="RXS97832.1"/>
    </source>
</evidence>
<feature type="transmembrane region" description="Helical" evidence="1">
    <location>
        <begin position="76"/>
        <end position="96"/>
    </location>
</feature>
<sequence length="156" mass="17400">MPGVGPQVPYAGVPGMGYVYSRVHRHIQSLSVLWIAYAVWSVFQWAIAMSFFSGAFGNYFGHWHHGPFSDFPFTHMPWIGPVITITLIGRAILYVITGIGLSRRAPWARVLAIVTAFLTLIKLFLGTALAIYTLWALMPAASGEEYRQMESNQPLL</sequence>
<dbReference type="RefSeq" id="WP_229741043.1">
    <property type="nucleotide sequence ID" value="NZ_BMGU01000001.1"/>
</dbReference>
<organism evidence="2 3">
    <name type="scientific">Silvibacterium dinghuense</name>
    <dbReference type="NCBI Taxonomy" id="1560006"/>
    <lineage>
        <taxon>Bacteria</taxon>
        <taxon>Pseudomonadati</taxon>
        <taxon>Acidobacteriota</taxon>
        <taxon>Terriglobia</taxon>
        <taxon>Terriglobales</taxon>
        <taxon>Acidobacteriaceae</taxon>
        <taxon>Silvibacterium</taxon>
    </lineage>
</organism>
<gene>
    <name evidence="2" type="ORF">ESZ00_08215</name>
</gene>
<dbReference type="EMBL" id="SDMK01000001">
    <property type="protein sequence ID" value="RXS97832.1"/>
    <property type="molecule type" value="Genomic_DNA"/>
</dbReference>
<reference evidence="2 3" key="1">
    <citation type="journal article" date="2016" name="Int. J. Syst. Evol. Microbiol.">
        <title>Acidipila dinghuensis sp. nov., an acidobacterium isolated from forest soil.</title>
        <authorList>
            <person name="Jiang Y.W."/>
            <person name="Wang J."/>
            <person name="Chen M.H."/>
            <person name="Lv Y.Y."/>
            <person name="Qiu L.H."/>
        </authorList>
    </citation>
    <scope>NUCLEOTIDE SEQUENCE [LARGE SCALE GENOMIC DNA]</scope>
    <source>
        <strain evidence="2 3">DHOF10</strain>
    </source>
</reference>
<feature type="transmembrane region" description="Helical" evidence="1">
    <location>
        <begin position="32"/>
        <end position="56"/>
    </location>
</feature>
<evidence type="ECO:0000256" key="1">
    <source>
        <dbReference type="SAM" id="Phobius"/>
    </source>
</evidence>
<dbReference type="Proteomes" id="UP000290253">
    <property type="component" value="Unassembled WGS sequence"/>
</dbReference>
<protein>
    <submittedName>
        <fullName evidence="2">Uncharacterized protein</fullName>
    </submittedName>
</protein>
<evidence type="ECO:0000313" key="3">
    <source>
        <dbReference type="Proteomes" id="UP000290253"/>
    </source>
</evidence>
<dbReference type="AlphaFoldDB" id="A0A4V1NW14"/>
<name>A0A4V1NW14_9BACT</name>
<accession>A0A4V1NW14</accession>
<keyword evidence="3" id="KW-1185">Reference proteome</keyword>
<keyword evidence="1" id="KW-0472">Membrane</keyword>
<keyword evidence="1" id="KW-0812">Transmembrane</keyword>
<keyword evidence="1" id="KW-1133">Transmembrane helix</keyword>
<proteinExistence type="predicted"/>